<name>A0ABX1RVC3_9FLAO</name>
<evidence type="ECO:0000256" key="3">
    <source>
        <dbReference type="ARBA" id="ARBA00022448"/>
    </source>
</evidence>
<evidence type="ECO:0000256" key="1">
    <source>
        <dbReference type="ARBA" id="ARBA00004127"/>
    </source>
</evidence>
<dbReference type="PROSITE" id="PS50850">
    <property type="entry name" value="MFS"/>
    <property type="match status" value="1"/>
</dbReference>
<accession>A0ABX1RVC3</accession>
<keyword evidence="10" id="KW-1185">Reference proteome</keyword>
<reference evidence="9 10" key="1">
    <citation type="submission" date="2020-04" db="EMBL/GenBank/DDBJ databases">
        <title>A Flavivirga sp. nov.</title>
        <authorList>
            <person name="Sun X."/>
        </authorList>
    </citation>
    <scope>NUCLEOTIDE SEQUENCE [LARGE SCALE GENOMIC DNA]</scope>
    <source>
        <strain evidence="9 10">Y03</strain>
    </source>
</reference>
<feature type="transmembrane region" description="Helical" evidence="7">
    <location>
        <begin position="270"/>
        <end position="286"/>
    </location>
</feature>
<feature type="transmembrane region" description="Helical" evidence="7">
    <location>
        <begin position="163"/>
        <end position="182"/>
    </location>
</feature>
<evidence type="ECO:0000313" key="10">
    <source>
        <dbReference type="Proteomes" id="UP000746690"/>
    </source>
</evidence>
<evidence type="ECO:0000256" key="2">
    <source>
        <dbReference type="ARBA" id="ARBA00008335"/>
    </source>
</evidence>
<dbReference type="EMBL" id="JABBHF010000003">
    <property type="protein sequence ID" value="NMH87111.1"/>
    <property type="molecule type" value="Genomic_DNA"/>
</dbReference>
<comment type="similarity">
    <text evidence="2">Belongs to the major facilitator superfamily.</text>
</comment>
<dbReference type="Proteomes" id="UP000746690">
    <property type="component" value="Unassembled WGS sequence"/>
</dbReference>
<comment type="subcellular location">
    <subcellularLocation>
        <location evidence="1">Endomembrane system</location>
        <topology evidence="1">Multi-pass membrane protein</topology>
    </subcellularLocation>
</comment>
<feature type="transmembrane region" description="Helical" evidence="7">
    <location>
        <begin position="99"/>
        <end position="121"/>
    </location>
</feature>
<feature type="transmembrane region" description="Helical" evidence="7">
    <location>
        <begin position="203"/>
        <end position="221"/>
    </location>
</feature>
<gene>
    <name evidence="9" type="ORF">HHX25_06315</name>
</gene>
<feature type="transmembrane region" description="Helical" evidence="7">
    <location>
        <begin position="75"/>
        <end position="93"/>
    </location>
</feature>
<evidence type="ECO:0000259" key="8">
    <source>
        <dbReference type="PROSITE" id="PS50850"/>
    </source>
</evidence>
<feature type="transmembrane region" description="Helical" evidence="7">
    <location>
        <begin position="241"/>
        <end position="258"/>
    </location>
</feature>
<feature type="transmembrane region" description="Helical" evidence="7">
    <location>
        <begin position="322"/>
        <end position="341"/>
    </location>
</feature>
<dbReference type="InterPro" id="IPR020846">
    <property type="entry name" value="MFS_dom"/>
</dbReference>
<dbReference type="Pfam" id="PF07690">
    <property type="entry name" value="MFS_1"/>
    <property type="match status" value="1"/>
</dbReference>
<dbReference type="SUPFAM" id="SSF103473">
    <property type="entry name" value="MFS general substrate transporter"/>
    <property type="match status" value="1"/>
</dbReference>
<dbReference type="InterPro" id="IPR011701">
    <property type="entry name" value="MFS"/>
</dbReference>
<sequence length="404" mass="43584">MEQINKNRLFLASCISLIVTAMTFAIRAGILGQLGTDFGLTDTELGWVNSMAFLGFPIATIFGGLVYNSLGARKLMIIAFLSHLLGILLTIFAGGFWTLLISTFFIGFANGSVEAACNPLIADMYTANRTTMLNKFHVWFPGGIVIGALASKFMTDTLGSDSWQWQIGIMLIPTLLYGFLFFGQKFPKNENIVSDTKVNIKSLLSPLFIFMVICMTLTATTELGTQQWVEKILGNSGASPMLILAMVTGLMAVGRYFAGPIIHKLNPPGVLFISAIIASVAIYLMSSATGGMVYVSAILFAIGVCYFWPTMIGFVSEYIPKTGALGMSLIGGAGMFATSIWQPVIGSWLDNAKSAAIDSGISVEAAELIAGQETLSNIAIFPMVLILLFGILYTQRKKLEAKRV</sequence>
<keyword evidence="4 7" id="KW-0812">Transmembrane</keyword>
<evidence type="ECO:0000256" key="6">
    <source>
        <dbReference type="ARBA" id="ARBA00023136"/>
    </source>
</evidence>
<keyword evidence="6 7" id="KW-0472">Membrane</keyword>
<dbReference type="Gene3D" id="1.20.1250.20">
    <property type="entry name" value="MFS general substrate transporter like domains"/>
    <property type="match status" value="2"/>
</dbReference>
<dbReference type="InterPro" id="IPR051788">
    <property type="entry name" value="MFS_Transporter"/>
</dbReference>
<organism evidence="9 10">
    <name type="scientific">Flavivirga algicola</name>
    <dbReference type="NCBI Taxonomy" id="2729136"/>
    <lineage>
        <taxon>Bacteria</taxon>
        <taxon>Pseudomonadati</taxon>
        <taxon>Bacteroidota</taxon>
        <taxon>Flavobacteriia</taxon>
        <taxon>Flavobacteriales</taxon>
        <taxon>Flavobacteriaceae</taxon>
        <taxon>Flavivirga</taxon>
    </lineage>
</organism>
<evidence type="ECO:0000256" key="4">
    <source>
        <dbReference type="ARBA" id="ARBA00022692"/>
    </source>
</evidence>
<keyword evidence="3" id="KW-0813">Transport</keyword>
<dbReference type="InterPro" id="IPR036259">
    <property type="entry name" value="MFS_trans_sf"/>
</dbReference>
<keyword evidence="5 7" id="KW-1133">Transmembrane helix</keyword>
<dbReference type="PANTHER" id="PTHR23514:SF3">
    <property type="entry name" value="BYPASS OF STOP CODON PROTEIN 6"/>
    <property type="match status" value="1"/>
</dbReference>
<dbReference type="PANTHER" id="PTHR23514">
    <property type="entry name" value="BYPASS OF STOP CODON PROTEIN 6"/>
    <property type="match status" value="1"/>
</dbReference>
<evidence type="ECO:0000313" key="9">
    <source>
        <dbReference type="EMBL" id="NMH87111.1"/>
    </source>
</evidence>
<evidence type="ECO:0000256" key="7">
    <source>
        <dbReference type="SAM" id="Phobius"/>
    </source>
</evidence>
<feature type="domain" description="Major facilitator superfamily (MFS) profile" evidence="8">
    <location>
        <begin position="9"/>
        <end position="397"/>
    </location>
</feature>
<evidence type="ECO:0000256" key="5">
    <source>
        <dbReference type="ARBA" id="ARBA00022989"/>
    </source>
</evidence>
<dbReference type="RefSeq" id="WP_169671347.1">
    <property type="nucleotide sequence ID" value="NZ_JABBHF010000003.1"/>
</dbReference>
<comment type="caution">
    <text evidence="9">The sequence shown here is derived from an EMBL/GenBank/DDBJ whole genome shotgun (WGS) entry which is preliminary data.</text>
</comment>
<protein>
    <submittedName>
        <fullName evidence="9">MFS transporter</fullName>
    </submittedName>
</protein>
<proteinExistence type="inferred from homology"/>
<feature type="transmembrane region" description="Helical" evidence="7">
    <location>
        <begin position="50"/>
        <end position="68"/>
    </location>
</feature>
<feature type="transmembrane region" description="Helical" evidence="7">
    <location>
        <begin position="374"/>
        <end position="393"/>
    </location>
</feature>
<feature type="transmembrane region" description="Helical" evidence="7">
    <location>
        <begin position="292"/>
        <end position="315"/>
    </location>
</feature>
<feature type="transmembrane region" description="Helical" evidence="7">
    <location>
        <begin position="133"/>
        <end position="151"/>
    </location>
</feature>
<feature type="transmembrane region" description="Helical" evidence="7">
    <location>
        <begin position="9"/>
        <end position="30"/>
    </location>
</feature>